<dbReference type="EMBL" id="SNRW01014304">
    <property type="protein sequence ID" value="KAA6371621.1"/>
    <property type="molecule type" value="Genomic_DNA"/>
</dbReference>
<name>A0A5J4UNK1_9EUKA</name>
<proteinExistence type="predicted"/>
<feature type="coiled-coil region" evidence="1">
    <location>
        <begin position="162"/>
        <end position="189"/>
    </location>
</feature>
<comment type="caution">
    <text evidence="2">The sequence shown here is derived from an EMBL/GenBank/DDBJ whole genome shotgun (WGS) entry which is preliminary data.</text>
</comment>
<feature type="non-terminal residue" evidence="2">
    <location>
        <position position="195"/>
    </location>
</feature>
<reference evidence="2 3" key="1">
    <citation type="submission" date="2019-03" db="EMBL/GenBank/DDBJ databases">
        <title>Single cell metagenomics reveals metabolic interactions within the superorganism composed of flagellate Streblomastix strix and complex community of Bacteroidetes bacteria on its surface.</title>
        <authorList>
            <person name="Treitli S.C."/>
            <person name="Kolisko M."/>
            <person name="Husnik F."/>
            <person name="Keeling P."/>
            <person name="Hampl V."/>
        </authorList>
    </citation>
    <scope>NUCLEOTIDE SEQUENCE [LARGE SCALE GENOMIC DNA]</scope>
    <source>
        <strain evidence="2">ST1C</strain>
    </source>
</reference>
<dbReference type="OrthoDB" id="10268124at2759"/>
<sequence length="195" mass="21734">MRNFQLVMKIQDMKEVIVNVQMDKLNSPSIYPKSCIYMDVNSPEGSVCPQDSKDLIRVPVAQCKCCSIGDPRSGLTIPGAGCPEYCTDNIYNGSCTCGSYQDDYTECVADKAYILLPDCNGVHGSAVKSNIYKCIDGYISKGCTCPRDNNLNQFDGYLLDNANVLMKMIQELRLTVQQAENVVVKIYNQLYVYVQ</sequence>
<protein>
    <submittedName>
        <fullName evidence="2">Uncharacterized protein</fullName>
    </submittedName>
</protein>
<accession>A0A5J4UNK1</accession>
<dbReference type="AlphaFoldDB" id="A0A5J4UNK1"/>
<organism evidence="2 3">
    <name type="scientific">Streblomastix strix</name>
    <dbReference type="NCBI Taxonomy" id="222440"/>
    <lineage>
        <taxon>Eukaryota</taxon>
        <taxon>Metamonada</taxon>
        <taxon>Preaxostyla</taxon>
        <taxon>Oxymonadida</taxon>
        <taxon>Streblomastigidae</taxon>
        <taxon>Streblomastix</taxon>
    </lineage>
</organism>
<evidence type="ECO:0000313" key="2">
    <source>
        <dbReference type="EMBL" id="KAA6371621.1"/>
    </source>
</evidence>
<dbReference type="Proteomes" id="UP000324800">
    <property type="component" value="Unassembled WGS sequence"/>
</dbReference>
<evidence type="ECO:0000256" key="1">
    <source>
        <dbReference type="SAM" id="Coils"/>
    </source>
</evidence>
<evidence type="ECO:0000313" key="3">
    <source>
        <dbReference type="Proteomes" id="UP000324800"/>
    </source>
</evidence>
<keyword evidence="1" id="KW-0175">Coiled coil</keyword>
<gene>
    <name evidence="2" type="ORF">EZS28_032853</name>
</gene>